<name>A0A8R1EW87_CAEJA</name>
<evidence type="ECO:0000256" key="7">
    <source>
        <dbReference type="ARBA" id="ARBA00023136"/>
    </source>
</evidence>
<dbReference type="PROSITE" id="PS50068">
    <property type="entry name" value="LDLRA_2"/>
    <property type="match status" value="7"/>
</dbReference>
<dbReference type="SUPFAM" id="SSF57424">
    <property type="entry name" value="LDL receptor-like module"/>
    <property type="match status" value="7"/>
</dbReference>
<dbReference type="CDD" id="cd00112">
    <property type="entry name" value="LDLa"/>
    <property type="match status" value="6"/>
</dbReference>
<sequence>MKCGDYCRLKADGQPSCACNGERRLNSDNRTCTGDVDSKKCAENEFKCLHFDRCINYEETCDGYNDCPIHDDEDEIYCSTRSCRPGYFACGNGLCIPESKRCNRKNDCSNFADEANCTCSEEEFRCSTGACIPLRARCDHTQDCADASDEIGCPFRNCSELNEFGMTGLVNCPTTSQCILPAWKCDGRDDCFDGWDEKDCSVEFDATRTSVGPPGKCDTKTQFVCATTRTCMPKHWQCDGQEDCGDGSDEKNCNQKMRQCTSYEFQCVSSPNKSCIPVENRCDGQTDCPNGEDEVGCQTEECGGAETNATFRCTNHRCIPMAWRCDGTDDCMDNARSLGSDEVDCGDGKTSMHLPSHCADESCTVACELTAVLCDGIKDCDSGFDEENCASLDRSCKKNEVDVQ</sequence>
<evidence type="ECO:0000256" key="3">
    <source>
        <dbReference type="ARBA" id="ARBA00022692"/>
    </source>
</evidence>
<keyword evidence="10" id="KW-0325">Glycoprotein</keyword>
<dbReference type="InterPro" id="IPR023415">
    <property type="entry name" value="LDLR_class-A_CS"/>
</dbReference>
<dbReference type="PRINTS" id="PR00261">
    <property type="entry name" value="LDLRECEPTOR"/>
</dbReference>
<dbReference type="InterPro" id="IPR036055">
    <property type="entry name" value="LDL_receptor-like_sf"/>
</dbReference>
<dbReference type="AlphaFoldDB" id="A0A8R1EW87"/>
<keyword evidence="5" id="KW-0677">Repeat</keyword>
<dbReference type="GO" id="GO:0012505">
    <property type="term" value="C:endomembrane system"/>
    <property type="evidence" value="ECO:0007669"/>
    <property type="project" value="UniProtKB-SubCell"/>
</dbReference>
<evidence type="ECO:0000256" key="8">
    <source>
        <dbReference type="ARBA" id="ARBA00023157"/>
    </source>
</evidence>
<evidence type="ECO:0000256" key="6">
    <source>
        <dbReference type="ARBA" id="ARBA00022989"/>
    </source>
</evidence>
<comment type="subcellular location">
    <subcellularLocation>
        <location evidence="2">Endomembrane system</location>
    </subcellularLocation>
    <subcellularLocation>
        <location evidence="1">Membrane</location>
        <topology evidence="1">Single-pass membrane protein</topology>
    </subcellularLocation>
</comment>
<dbReference type="PANTHER" id="PTHR22722">
    <property type="entry name" value="LOW-DENSITY LIPOPROTEIN RECEPTOR-RELATED PROTEIN 2-RELATED"/>
    <property type="match status" value="1"/>
</dbReference>
<keyword evidence="13" id="KW-1185">Reference proteome</keyword>
<keyword evidence="4" id="KW-0732">Signal</keyword>
<feature type="disulfide bond" evidence="11">
    <location>
        <begin position="238"/>
        <end position="253"/>
    </location>
</feature>
<dbReference type="InterPro" id="IPR051221">
    <property type="entry name" value="LDLR-related"/>
</dbReference>
<dbReference type="FunFam" id="4.10.400.10:FF:000034">
    <property type="entry name" value="Low-density lipoprotein receptor-related protein 2"/>
    <property type="match status" value="1"/>
</dbReference>
<evidence type="ECO:0000256" key="11">
    <source>
        <dbReference type="PROSITE-ProRule" id="PRU00124"/>
    </source>
</evidence>
<feature type="disulfide bond" evidence="11">
    <location>
        <begin position="282"/>
        <end position="297"/>
    </location>
</feature>
<keyword evidence="7" id="KW-0472">Membrane</keyword>
<organism evidence="12 13">
    <name type="scientific">Caenorhabditis japonica</name>
    <dbReference type="NCBI Taxonomy" id="281687"/>
    <lineage>
        <taxon>Eukaryota</taxon>
        <taxon>Metazoa</taxon>
        <taxon>Ecdysozoa</taxon>
        <taxon>Nematoda</taxon>
        <taxon>Chromadorea</taxon>
        <taxon>Rhabditida</taxon>
        <taxon>Rhabditina</taxon>
        <taxon>Rhabditomorpha</taxon>
        <taxon>Rhabditoidea</taxon>
        <taxon>Rhabditidae</taxon>
        <taxon>Peloderinae</taxon>
        <taxon>Caenorhabditis</taxon>
    </lineage>
</organism>
<feature type="disulfide bond" evidence="11">
    <location>
        <begin position="119"/>
        <end position="131"/>
    </location>
</feature>
<comment type="caution">
    <text evidence="11">Lacks conserved residue(s) required for the propagation of feature annotation.</text>
</comment>
<feature type="disulfide bond" evidence="11">
    <location>
        <begin position="90"/>
        <end position="108"/>
    </location>
</feature>
<proteinExistence type="predicted"/>
<dbReference type="FunFam" id="4.10.400.10:FF:000045">
    <property type="entry name" value="Low-density lipoprotein receptor-related protein 2"/>
    <property type="match status" value="1"/>
</dbReference>
<feature type="disulfide bond" evidence="11">
    <location>
        <begin position="126"/>
        <end position="144"/>
    </location>
</feature>
<dbReference type="PROSITE" id="PS01209">
    <property type="entry name" value="LDLRA_1"/>
    <property type="match status" value="3"/>
</dbReference>
<dbReference type="PANTHER" id="PTHR22722:SF5">
    <property type="entry name" value="LOW-DENSITY LIPOPROTEIN RECEPTOR-RELATED PROTEIN 1B"/>
    <property type="match status" value="1"/>
</dbReference>
<keyword evidence="8 11" id="KW-1015">Disulfide bond</keyword>
<dbReference type="Proteomes" id="UP000005237">
    <property type="component" value="Unassembled WGS sequence"/>
</dbReference>
<dbReference type="InterPro" id="IPR002172">
    <property type="entry name" value="LDrepeatLR_classA_rpt"/>
</dbReference>
<evidence type="ECO:0000256" key="5">
    <source>
        <dbReference type="ARBA" id="ARBA00022737"/>
    </source>
</evidence>
<protein>
    <recommendedName>
        <fullName evidence="14">Very low-density lipoprotein receptor</fullName>
    </recommendedName>
</protein>
<feature type="disulfide bond" evidence="11">
    <location>
        <begin position="102"/>
        <end position="117"/>
    </location>
</feature>
<dbReference type="GO" id="GO:0005886">
    <property type="term" value="C:plasma membrane"/>
    <property type="evidence" value="ECO:0007669"/>
    <property type="project" value="TreeGrafter"/>
</dbReference>
<evidence type="ECO:0000256" key="10">
    <source>
        <dbReference type="ARBA" id="ARBA00023180"/>
    </source>
</evidence>
<dbReference type="Gene3D" id="4.10.400.10">
    <property type="entry name" value="Low-density Lipoprotein Receptor"/>
    <property type="match status" value="7"/>
</dbReference>
<evidence type="ECO:0008006" key="14">
    <source>
        <dbReference type="Google" id="ProtNLM"/>
    </source>
</evidence>
<feature type="disulfide bond" evidence="11">
    <location>
        <begin position="83"/>
        <end position="95"/>
    </location>
</feature>
<keyword evidence="6" id="KW-1133">Transmembrane helix</keyword>
<dbReference type="Pfam" id="PF00057">
    <property type="entry name" value="Ldl_recept_a"/>
    <property type="match status" value="6"/>
</dbReference>
<keyword evidence="3" id="KW-0812">Transmembrane</keyword>
<accession>A0A8R1EW87</accession>
<evidence type="ECO:0000256" key="9">
    <source>
        <dbReference type="ARBA" id="ARBA00023170"/>
    </source>
</evidence>
<evidence type="ECO:0000313" key="12">
    <source>
        <dbReference type="EnsemblMetazoa" id="CJA41870.1"/>
    </source>
</evidence>
<feature type="disulfide bond" evidence="11">
    <location>
        <begin position="313"/>
        <end position="331"/>
    </location>
</feature>
<dbReference type="FunFam" id="4.10.400.10:FF:000230">
    <property type="entry name" value="Low-density lipoprotein RecePtor related"/>
    <property type="match status" value="1"/>
</dbReference>
<reference evidence="12" key="2">
    <citation type="submission" date="2022-06" db="UniProtKB">
        <authorList>
            <consortium name="EnsemblMetazoa"/>
        </authorList>
    </citation>
    <scope>IDENTIFICATION</scope>
    <source>
        <strain evidence="12">DF5081</strain>
    </source>
</reference>
<reference evidence="13" key="1">
    <citation type="submission" date="2010-08" db="EMBL/GenBank/DDBJ databases">
        <authorList>
            <consortium name="Caenorhabditis japonica Sequencing Consortium"/>
            <person name="Wilson R.K."/>
        </authorList>
    </citation>
    <scope>NUCLEOTIDE SEQUENCE [LARGE SCALE GENOMIC DNA]</scope>
    <source>
        <strain evidence="13">DF5081</strain>
    </source>
</reference>
<dbReference type="SMART" id="SM00192">
    <property type="entry name" value="LDLa"/>
    <property type="match status" value="8"/>
</dbReference>
<feature type="disulfide bond" evidence="11">
    <location>
        <begin position="138"/>
        <end position="153"/>
    </location>
</feature>
<evidence type="ECO:0000313" key="13">
    <source>
        <dbReference type="Proteomes" id="UP000005237"/>
    </source>
</evidence>
<evidence type="ECO:0000256" key="2">
    <source>
        <dbReference type="ARBA" id="ARBA00004308"/>
    </source>
</evidence>
<evidence type="ECO:0000256" key="1">
    <source>
        <dbReference type="ARBA" id="ARBA00004167"/>
    </source>
</evidence>
<dbReference type="GO" id="GO:0043235">
    <property type="term" value="C:receptor complex"/>
    <property type="evidence" value="ECO:0007669"/>
    <property type="project" value="TreeGrafter"/>
</dbReference>
<feature type="disulfide bond" evidence="11">
    <location>
        <begin position="185"/>
        <end position="200"/>
    </location>
</feature>
<keyword evidence="9" id="KW-0675">Receptor</keyword>
<dbReference type="GO" id="GO:0005041">
    <property type="term" value="F:low-density lipoprotein particle receptor activity"/>
    <property type="evidence" value="ECO:0007669"/>
    <property type="project" value="TreeGrafter"/>
</dbReference>
<evidence type="ECO:0000256" key="4">
    <source>
        <dbReference type="ARBA" id="ARBA00022729"/>
    </source>
</evidence>
<dbReference type="EnsemblMetazoa" id="CJA41870.1">
    <property type="protein sequence ID" value="CJA41870.1"/>
    <property type="gene ID" value="WBGene00217718"/>
</dbReference>